<name>A0A804MJL5_MAIZE</name>
<proteinExistence type="predicted"/>
<dbReference type="InParanoid" id="A0A804MJL5"/>
<dbReference type="Gramene" id="Zm00001eb091210_T001">
    <property type="protein sequence ID" value="Zm00001eb091210_P001"/>
    <property type="gene ID" value="Zm00001eb091210"/>
</dbReference>
<reference evidence="2" key="1">
    <citation type="submission" date="2015-12" db="EMBL/GenBank/DDBJ databases">
        <title>Update maize B73 reference genome by single molecule sequencing technologies.</title>
        <authorList>
            <consortium name="Maize Genome Sequencing Project"/>
            <person name="Ware D."/>
        </authorList>
    </citation>
    <scope>NUCLEOTIDE SEQUENCE [LARGE SCALE GENOMIC DNA]</scope>
    <source>
        <strain evidence="2">cv. B73</strain>
    </source>
</reference>
<dbReference type="AlphaFoldDB" id="A0A804MJL5"/>
<protein>
    <submittedName>
        <fullName evidence="1">Uncharacterized protein</fullName>
    </submittedName>
</protein>
<evidence type="ECO:0000313" key="1">
    <source>
        <dbReference type="EnsemblPlants" id="Zm00001eb091210_P001"/>
    </source>
</evidence>
<dbReference type="Proteomes" id="UP000007305">
    <property type="component" value="Chromosome 2"/>
</dbReference>
<sequence length="72" mass="7505">MNVQCSARQTAPAPLGTVTASVAGARRCKCAGVFMLSLEELRKKVCLVANAIDALELPKGSAIAIDMPMDVT</sequence>
<reference evidence="1" key="3">
    <citation type="submission" date="2021-05" db="UniProtKB">
        <authorList>
            <consortium name="EnsemblPlants"/>
        </authorList>
    </citation>
    <scope>IDENTIFICATION</scope>
    <source>
        <strain evidence="1">cv. B73</strain>
    </source>
</reference>
<keyword evidence="2" id="KW-1185">Reference proteome</keyword>
<organism evidence="1 2">
    <name type="scientific">Zea mays</name>
    <name type="common">Maize</name>
    <dbReference type="NCBI Taxonomy" id="4577"/>
    <lineage>
        <taxon>Eukaryota</taxon>
        <taxon>Viridiplantae</taxon>
        <taxon>Streptophyta</taxon>
        <taxon>Embryophyta</taxon>
        <taxon>Tracheophyta</taxon>
        <taxon>Spermatophyta</taxon>
        <taxon>Magnoliopsida</taxon>
        <taxon>Liliopsida</taxon>
        <taxon>Poales</taxon>
        <taxon>Poaceae</taxon>
        <taxon>PACMAD clade</taxon>
        <taxon>Panicoideae</taxon>
        <taxon>Andropogonodae</taxon>
        <taxon>Andropogoneae</taxon>
        <taxon>Tripsacinae</taxon>
        <taxon>Zea</taxon>
    </lineage>
</organism>
<accession>A0A804MJL5</accession>
<evidence type="ECO:0000313" key="2">
    <source>
        <dbReference type="Proteomes" id="UP000007305"/>
    </source>
</evidence>
<reference evidence="1" key="2">
    <citation type="submission" date="2019-07" db="EMBL/GenBank/DDBJ databases">
        <authorList>
            <person name="Seetharam A."/>
            <person name="Woodhouse M."/>
            <person name="Cannon E."/>
        </authorList>
    </citation>
    <scope>NUCLEOTIDE SEQUENCE [LARGE SCALE GENOMIC DNA]</scope>
    <source>
        <strain evidence="1">cv. B73</strain>
    </source>
</reference>
<dbReference type="EnsemblPlants" id="Zm00001eb091210_T001">
    <property type="protein sequence ID" value="Zm00001eb091210_P001"/>
    <property type="gene ID" value="Zm00001eb091210"/>
</dbReference>